<evidence type="ECO:0000256" key="2">
    <source>
        <dbReference type="ARBA" id="ARBA00022553"/>
    </source>
</evidence>
<dbReference type="Gene3D" id="1.10.10.10">
    <property type="entry name" value="Winged helix-like DNA-binding domain superfamily/Winged helix DNA-binding domain"/>
    <property type="match status" value="1"/>
</dbReference>
<dbReference type="InterPro" id="IPR001789">
    <property type="entry name" value="Sig_transdc_resp-reg_receiver"/>
</dbReference>
<protein>
    <recommendedName>
        <fullName evidence="1">Stage 0 sporulation protein A homolog</fullName>
    </recommendedName>
</protein>
<evidence type="ECO:0000256" key="5">
    <source>
        <dbReference type="ARBA" id="ARBA00023125"/>
    </source>
</evidence>
<dbReference type="InterPro" id="IPR036388">
    <property type="entry name" value="WH-like_DNA-bd_sf"/>
</dbReference>
<reference evidence="8 9" key="1">
    <citation type="submission" date="2015-01" db="EMBL/GenBank/DDBJ databases">
        <authorList>
            <person name="Aslett A.Martin."/>
            <person name="De Silva Nishadi"/>
        </authorList>
    </citation>
    <scope>NUCLEOTIDE SEQUENCE [LARGE SCALE GENOMIC DNA]</scope>
    <source>
        <strain evidence="8 9">R28058</strain>
    </source>
</reference>
<comment type="function">
    <text evidence="7">May play the central regulatory role in sporulation. It may be an element of the effector pathway responsible for the activation of sporulation genes in response to nutritional stress. Spo0A may act in concert with spo0H (a sigma factor) to control the expression of some genes that are critical to the sporulation process.</text>
</comment>
<evidence type="ECO:0000256" key="7">
    <source>
        <dbReference type="ARBA" id="ARBA00024867"/>
    </source>
</evidence>
<dbReference type="AlphaFoldDB" id="A0A0A8WDP9"/>
<dbReference type="PROSITE" id="PS51755">
    <property type="entry name" value="OMPR_PHOB"/>
    <property type="match status" value="1"/>
</dbReference>
<dbReference type="InterPro" id="IPR039420">
    <property type="entry name" value="WalR-like"/>
</dbReference>
<proteinExistence type="predicted"/>
<name>A0A0A8WDP9_PARSO</name>
<evidence type="ECO:0000256" key="3">
    <source>
        <dbReference type="ARBA" id="ARBA00023012"/>
    </source>
</evidence>
<keyword evidence="4" id="KW-0805">Transcription regulation</keyword>
<evidence type="ECO:0000313" key="9">
    <source>
        <dbReference type="Proteomes" id="UP000049127"/>
    </source>
</evidence>
<dbReference type="Proteomes" id="UP000049127">
    <property type="component" value="Unassembled WGS sequence"/>
</dbReference>
<evidence type="ECO:0000313" key="8">
    <source>
        <dbReference type="EMBL" id="CEQ03770.1"/>
    </source>
</evidence>
<dbReference type="PATRIC" id="fig|1505.7.peg.1756"/>
<dbReference type="Pfam" id="PF00486">
    <property type="entry name" value="Trans_reg_C"/>
    <property type="match status" value="1"/>
</dbReference>
<dbReference type="InterPro" id="IPR001867">
    <property type="entry name" value="OmpR/PhoB-type_DNA-bd"/>
</dbReference>
<dbReference type="PANTHER" id="PTHR48111:SF22">
    <property type="entry name" value="REGULATOR OF RPOS"/>
    <property type="match status" value="1"/>
</dbReference>
<keyword evidence="6" id="KW-0804">Transcription</keyword>
<dbReference type="GO" id="GO:0000156">
    <property type="term" value="F:phosphorelay response regulator activity"/>
    <property type="evidence" value="ECO:0007669"/>
    <property type="project" value="TreeGrafter"/>
</dbReference>
<organism evidence="8 9">
    <name type="scientific">Paraclostridium sordellii</name>
    <name type="common">Clostridium sordellii</name>
    <dbReference type="NCBI Taxonomy" id="1505"/>
    <lineage>
        <taxon>Bacteria</taxon>
        <taxon>Bacillati</taxon>
        <taxon>Bacillota</taxon>
        <taxon>Clostridia</taxon>
        <taxon>Peptostreptococcales</taxon>
        <taxon>Peptostreptococcaceae</taxon>
        <taxon>Paraclostridium</taxon>
    </lineage>
</organism>
<dbReference type="Pfam" id="PF00072">
    <property type="entry name" value="Response_reg"/>
    <property type="match status" value="1"/>
</dbReference>
<dbReference type="CDD" id="cd00383">
    <property type="entry name" value="trans_reg_C"/>
    <property type="match status" value="1"/>
</dbReference>
<dbReference type="EMBL" id="CEKZ01000003">
    <property type="protein sequence ID" value="CEQ03770.1"/>
    <property type="molecule type" value="Genomic_DNA"/>
</dbReference>
<dbReference type="RefSeq" id="WP_021129602.1">
    <property type="nucleotide sequence ID" value="NZ_CDNE01000003.1"/>
</dbReference>
<evidence type="ECO:0000256" key="4">
    <source>
        <dbReference type="ARBA" id="ARBA00023015"/>
    </source>
</evidence>
<dbReference type="GO" id="GO:0006355">
    <property type="term" value="P:regulation of DNA-templated transcription"/>
    <property type="evidence" value="ECO:0007669"/>
    <property type="project" value="InterPro"/>
</dbReference>
<dbReference type="InterPro" id="IPR011006">
    <property type="entry name" value="CheY-like_superfamily"/>
</dbReference>
<sequence>MRILVVEDNTVLADTIKEELSRNVNLDVEVLNNGEDALYDIERSIYDIIILDIMLPDLSGIEILRIIRNKGIKTPVIILTAKEELDDKVGAFSIGANDYVTKPFYMEELVARVYAVLRTTGSISNENILEFKDLKMNLDSRTVYIGNQEIELYKKQFDILEYFLMNKKQVLLKEQIYDRIWGIDCDIPIEIVEVHISGLRKSLLSSGYNKYIKTKRGIGYIFDDE</sequence>
<dbReference type="SMART" id="SM00448">
    <property type="entry name" value="REC"/>
    <property type="match status" value="1"/>
</dbReference>
<dbReference type="PANTHER" id="PTHR48111">
    <property type="entry name" value="REGULATOR OF RPOS"/>
    <property type="match status" value="1"/>
</dbReference>
<dbReference type="eggNOG" id="COG0745">
    <property type="taxonomic scope" value="Bacteria"/>
</dbReference>
<dbReference type="SMART" id="SM00862">
    <property type="entry name" value="Trans_reg_C"/>
    <property type="match status" value="1"/>
</dbReference>
<evidence type="ECO:0000256" key="6">
    <source>
        <dbReference type="ARBA" id="ARBA00023163"/>
    </source>
</evidence>
<gene>
    <name evidence="8" type="primary">mprA</name>
    <name evidence="8" type="ORF">R28058_15031</name>
</gene>
<dbReference type="Gene3D" id="3.40.50.2300">
    <property type="match status" value="1"/>
</dbReference>
<dbReference type="GO" id="GO:0000976">
    <property type="term" value="F:transcription cis-regulatory region binding"/>
    <property type="evidence" value="ECO:0007669"/>
    <property type="project" value="TreeGrafter"/>
</dbReference>
<accession>A0A0A8WDP9</accession>
<keyword evidence="3" id="KW-0902">Two-component regulatory system</keyword>
<dbReference type="GO" id="GO:0005829">
    <property type="term" value="C:cytosol"/>
    <property type="evidence" value="ECO:0007669"/>
    <property type="project" value="TreeGrafter"/>
</dbReference>
<dbReference type="PROSITE" id="PS50110">
    <property type="entry name" value="RESPONSE_REGULATORY"/>
    <property type="match status" value="1"/>
</dbReference>
<evidence type="ECO:0000256" key="1">
    <source>
        <dbReference type="ARBA" id="ARBA00018672"/>
    </source>
</evidence>
<dbReference type="Gene3D" id="6.10.250.690">
    <property type="match status" value="1"/>
</dbReference>
<keyword evidence="5" id="KW-0238">DNA-binding</keyword>
<dbReference type="OrthoDB" id="9790442at2"/>
<dbReference type="GO" id="GO:0032993">
    <property type="term" value="C:protein-DNA complex"/>
    <property type="evidence" value="ECO:0007669"/>
    <property type="project" value="TreeGrafter"/>
</dbReference>
<keyword evidence="2" id="KW-0597">Phosphoprotein</keyword>
<dbReference type="SUPFAM" id="SSF52172">
    <property type="entry name" value="CheY-like"/>
    <property type="match status" value="1"/>
</dbReference>